<comment type="caution">
    <text evidence="3">The sequence shown here is derived from an EMBL/GenBank/DDBJ whole genome shotgun (WGS) entry which is preliminary data.</text>
</comment>
<protein>
    <submittedName>
        <fullName evidence="3">Universal stress protein</fullName>
    </submittedName>
</protein>
<dbReference type="InterPro" id="IPR006016">
    <property type="entry name" value="UspA"/>
</dbReference>
<gene>
    <name evidence="3" type="ORF">ENU20_00515</name>
</gene>
<dbReference type="InterPro" id="IPR006015">
    <property type="entry name" value="Universal_stress_UspA"/>
</dbReference>
<organism evidence="3">
    <name type="scientific">Staphylothermus marinus</name>
    <dbReference type="NCBI Taxonomy" id="2280"/>
    <lineage>
        <taxon>Archaea</taxon>
        <taxon>Thermoproteota</taxon>
        <taxon>Thermoprotei</taxon>
        <taxon>Desulfurococcales</taxon>
        <taxon>Desulfurococcaceae</taxon>
        <taxon>Staphylothermus</taxon>
    </lineage>
</organism>
<accession>A0A7C4NP83</accession>
<dbReference type="PRINTS" id="PR01438">
    <property type="entry name" value="UNVRSLSTRESS"/>
</dbReference>
<dbReference type="PANTHER" id="PTHR46268">
    <property type="entry name" value="STRESS RESPONSE PROTEIN NHAX"/>
    <property type="match status" value="1"/>
</dbReference>
<dbReference type="InterPro" id="IPR014729">
    <property type="entry name" value="Rossmann-like_a/b/a_fold"/>
</dbReference>
<dbReference type="CDD" id="cd00293">
    <property type="entry name" value="USP-like"/>
    <property type="match status" value="1"/>
</dbReference>
<proteinExistence type="inferred from homology"/>
<dbReference type="Pfam" id="PF00582">
    <property type="entry name" value="Usp"/>
    <property type="match status" value="1"/>
</dbReference>
<reference evidence="3" key="1">
    <citation type="journal article" date="2020" name="mSystems">
        <title>Genome- and Community-Level Interaction Insights into Carbon Utilization and Element Cycling Functions of Hydrothermarchaeota in Hydrothermal Sediment.</title>
        <authorList>
            <person name="Zhou Z."/>
            <person name="Liu Y."/>
            <person name="Xu W."/>
            <person name="Pan J."/>
            <person name="Luo Z.H."/>
            <person name="Li M."/>
        </authorList>
    </citation>
    <scope>NUCLEOTIDE SEQUENCE [LARGE SCALE GENOMIC DNA]</scope>
    <source>
        <strain evidence="3">SpSt-648</strain>
    </source>
</reference>
<dbReference type="Gene3D" id="3.40.50.620">
    <property type="entry name" value="HUPs"/>
    <property type="match status" value="1"/>
</dbReference>
<name>A0A7C4NP83_STAMA</name>
<dbReference type="EMBL" id="DTBP01000006">
    <property type="protein sequence ID" value="HGQ73550.1"/>
    <property type="molecule type" value="Genomic_DNA"/>
</dbReference>
<dbReference type="AlphaFoldDB" id="A0A7C4NP83"/>
<evidence type="ECO:0000256" key="1">
    <source>
        <dbReference type="ARBA" id="ARBA00008791"/>
    </source>
</evidence>
<dbReference type="SUPFAM" id="SSF52402">
    <property type="entry name" value="Adenine nucleotide alpha hydrolases-like"/>
    <property type="match status" value="1"/>
</dbReference>
<dbReference type="PANTHER" id="PTHR46268:SF25">
    <property type="entry name" value="USPA DOMAIN PROTEIN"/>
    <property type="match status" value="1"/>
</dbReference>
<sequence>MSYREAPTYTISFLFRRILVPIDGSENSLKALDIAVDLAKYYGSTVDALFVKPKGSTLSIDPVEKAMRRVEKKPIKVNFRVVEYDPLSESVSSKIISEVIEGNYDLIVMGARGLNISSEISIGSTALSVVSSAPVTVMVIK</sequence>
<evidence type="ECO:0000313" key="3">
    <source>
        <dbReference type="EMBL" id="HGQ73550.1"/>
    </source>
</evidence>
<evidence type="ECO:0000259" key="2">
    <source>
        <dbReference type="Pfam" id="PF00582"/>
    </source>
</evidence>
<feature type="domain" description="UspA" evidence="2">
    <location>
        <begin position="15"/>
        <end position="141"/>
    </location>
</feature>
<comment type="similarity">
    <text evidence="1">Belongs to the universal stress protein A family.</text>
</comment>